<comment type="similarity">
    <text evidence="2 10">Belongs to the beta sliding clamp family.</text>
</comment>
<organism evidence="14 15">
    <name type="scientific">Terrimonas ginsenosidimutans</name>
    <dbReference type="NCBI Taxonomy" id="2908004"/>
    <lineage>
        <taxon>Bacteria</taxon>
        <taxon>Pseudomonadati</taxon>
        <taxon>Bacteroidota</taxon>
        <taxon>Chitinophagia</taxon>
        <taxon>Chitinophagales</taxon>
        <taxon>Chitinophagaceae</taxon>
        <taxon>Terrimonas</taxon>
    </lineage>
</organism>
<dbReference type="Pfam" id="PF00712">
    <property type="entry name" value="DNA_pol3_beta"/>
    <property type="match status" value="1"/>
</dbReference>
<evidence type="ECO:0000259" key="12">
    <source>
        <dbReference type="Pfam" id="PF02767"/>
    </source>
</evidence>
<dbReference type="PIRSF" id="PIRSF000804">
    <property type="entry name" value="DNA_pol_III_b"/>
    <property type="match status" value="1"/>
</dbReference>
<protein>
    <recommendedName>
        <fullName evidence="3 10">Beta sliding clamp</fullName>
    </recommendedName>
</protein>
<dbReference type="CDD" id="cd00140">
    <property type="entry name" value="beta_clamp"/>
    <property type="match status" value="1"/>
</dbReference>
<evidence type="ECO:0000256" key="9">
    <source>
        <dbReference type="ARBA" id="ARBA00023125"/>
    </source>
</evidence>
<dbReference type="InterPro" id="IPR022635">
    <property type="entry name" value="DNA_polIII_beta_C"/>
</dbReference>
<dbReference type="InterPro" id="IPR022634">
    <property type="entry name" value="DNA_polIII_beta_N"/>
</dbReference>
<dbReference type="Gene3D" id="3.70.10.10">
    <property type="match status" value="1"/>
</dbReference>
<dbReference type="Proteomes" id="UP001165367">
    <property type="component" value="Unassembled WGS sequence"/>
</dbReference>
<dbReference type="EMBL" id="JAKLTR010000001">
    <property type="protein sequence ID" value="MCG2613020.1"/>
    <property type="molecule type" value="Genomic_DNA"/>
</dbReference>
<dbReference type="SUPFAM" id="SSF55979">
    <property type="entry name" value="DNA clamp"/>
    <property type="match status" value="3"/>
</dbReference>
<proteinExistence type="inferred from homology"/>
<name>A0ABS9KL78_9BACT</name>
<dbReference type="PANTHER" id="PTHR30478:SF0">
    <property type="entry name" value="BETA SLIDING CLAMP"/>
    <property type="match status" value="1"/>
</dbReference>
<dbReference type="Pfam" id="PF02767">
    <property type="entry name" value="DNA_pol3_beta_2"/>
    <property type="match status" value="1"/>
</dbReference>
<keyword evidence="6 10" id="KW-0548">Nucleotidyltransferase</keyword>
<feature type="domain" description="DNA polymerase III beta sliding clamp C-terminal" evidence="13">
    <location>
        <begin position="245"/>
        <end position="362"/>
    </location>
</feature>
<evidence type="ECO:0000313" key="15">
    <source>
        <dbReference type="Proteomes" id="UP001165367"/>
    </source>
</evidence>
<reference evidence="14" key="1">
    <citation type="submission" date="2022-01" db="EMBL/GenBank/DDBJ databases">
        <authorList>
            <person name="Jo J.-H."/>
            <person name="Im W.-T."/>
        </authorList>
    </citation>
    <scope>NUCLEOTIDE SEQUENCE</scope>
    <source>
        <strain evidence="14">NA20</strain>
    </source>
</reference>
<evidence type="ECO:0000256" key="5">
    <source>
        <dbReference type="ARBA" id="ARBA00022679"/>
    </source>
</evidence>
<comment type="function">
    <text evidence="10">Confers DNA tethering and processivity to DNA polymerases and other proteins. Acts as a clamp, forming a ring around DNA (a reaction catalyzed by the clamp-loading complex) which diffuses in an ATP-independent manner freely and bidirectionally along dsDNA. Initially characterized for its ability to contact the catalytic subunit of DNA polymerase III (Pol III), a complex, multichain enzyme responsible for most of the replicative synthesis in bacteria; Pol III exhibits 3'-5' exonuclease proofreading activity. The beta chain is required for initiation of replication as well as for processivity of DNA replication.</text>
</comment>
<dbReference type="RefSeq" id="WP_237868245.1">
    <property type="nucleotide sequence ID" value="NZ_JAKLTR010000001.1"/>
</dbReference>
<dbReference type="InterPro" id="IPR022637">
    <property type="entry name" value="DNA_polIII_beta_cen"/>
</dbReference>
<comment type="subunit">
    <text evidence="10">Forms a ring-shaped head-to-tail homodimer around DNA.</text>
</comment>
<dbReference type="SMART" id="SM00480">
    <property type="entry name" value="POL3Bc"/>
    <property type="match status" value="1"/>
</dbReference>
<keyword evidence="9" id="KW-0238">DNA-binding</keyword>
<evidence type="ECO:0000256" key="3">
    <source>
        <dbReference type="ARBA" id="ARBA00021035"/>
    </source>
</evidence>
<sequence length="371" mass="41301">MKFIVSSSSLLKQLQHISGVINANTVLPILEDFLFEVEKNKLTVVATDLETVMRIQLDIEAKDSGKVCIPAKILLDSLKNIPDQPLTFNIDKNFAIEITSDNGKYKVMGENPDNFPKEPVSDDTTSFTVTASALITAINKTLFATSTDDLRPAMTGVFFELDKKGMQCVATDAHRLVRYKRKDVSCPKSDTFIVPRKPLNLLKTAIPGNGDELTISYNSNHLFVKHGTTQMSCRLIDARFPDYKVVIPADNPYRLTVNKSDFQSALRRVSIFSNKSTNQVALNISGSELQLAAQDVDFSFEGTERMKCQYNGEDLMIAFNAKFLIEMLNAADGDEVNVELSTPTKAGLIKPTDQDEEEELLMLVMPLMLNQ</sequence>
<evidence type="ECO:0000256" key="2">
    <source>
        <dbReference type="ARBA" id="ARBA00010752"/>
    </source>
</evidence>
<dbReference type="PANTHER" id="PTHR30478">
    <property type="entry name" value="DNA POLYMERASE III SUBUNIT BETA"/>
    <property type="match status" value="1"/>
</dbReference>
<keyword evidence="5 10" id="KW-0808">Transferase</keyword>
<comment type="caution">
    <text evidence="14">The sequence shown here is derived from an EMBL/GenBank/DDBJ whole genome shotgun (WGS) entry which is preliminary data.</text>
</comment>
<dbReference type="InterPro" id="IPR046938">
    <property type="entry name" value="DNA_clamp_sf"/>
</dbReference>
<dbReference type="GO" id="GO:0003887">
    <property type="term" value="F:DNA-directed DNA polymerase activity"/>
    <property type="evidence" value="ECO:0007669"/>
    <property type="project" value="UniProtKB-EC"/>
</dbReference>
<comment type="subcellular location">
    <subcellularLocation>
        <location evidence="1 10">Cytoplasm</location>
    </subcellularLocation>
</comment>
<keyword evidence="4 10" id="KW-0963">Cytoplasm</keyword>
<feature type="domain" description="DNA polymerase III beta sliding clamp N-terminal" evidence="11">
    <location>
        <begin position="1"/>
        <end position="117"/>
    </location>
</feature>
<keyword evidence="7 10" id="KW-0235">DNA replication</keyword>
<evidence type="ECO:0000256" key="4">
    <source>
        <dbReference type="ARBA" id="ARBA00022490"/>
    </source>
</evidence>
<dbReference type="InterPro" id="IPR001001">
    <property type="entry name" value="DNA_polIII_beta"/>
</dbReference>
<evidence type="ECO:0000256" key="6">
    <source>
        <dbReference type="ARBA" id="ARBA00022695"/>
    </source>
</evidence>
<gene>
    <name evidence="14" type="primary">dnaN</name>
    <name evidence="14" type="ORF">LZZ85_01975</name>
</gene>
<keyword evidence="8 10" id="KW-0239">DNA-directed DNA polymerase</keyword>
<accession>A0ABS9KL78</accession>
<evidence type="ECO:0000256" key="1">
    <source>
        <dbReference type="ARBA" id="ARBA00004496"/>
    </source>
</evidence>
<evidence type="ECO:0000259" key="13">
    <source>
        <dbReference type="Pfam" id="PF02768"/>
    </source>
</evidence>
<evidence type="ECO:0000256" key="10">
    <source>
        <dbReference type="PIRNR" id="PIRNR000804"/>
    </source>
</evidence>
<dbReference type="Gene3D" id="3.10.150.10">
    <property type="entry name" value="DNA Polymerase III, subunit A, domain 2"/>
    <property type="match status" value="1"/>
</dbReference>
<evidence type="ECO:0000256" key="7">
    <source>
        <dbReference type="ARBA" id="ARBA00022705"/>
    </source>
</evidence>
<feature type="domain" description="DNA polymerase III beta sliding clamp central" evidence="12">
    <location>
        <begin position="129"/>
        <end position="242"/>
    </location>
</feature>
<evidence type="ECO:0000256" key="8">
    <source>
        <dbReference type="ARBA" id="ARBA00022932"/>
    </source>
</evidence>
<keyword evidence="15" id="KW-1185">Reference proteome</keyword>
<dbReference type="Pfam" id="PF02768">
    <property type="entry name" value="DNA_pol3_beta_3"/>
    <property type="match status" value="1"/>
</dbReference>
<evidence type="ECO:0000259" key="11">
    <source>
        <dbReference type="Pfam" id="PF00712"/>
    </source>
</evidence>
<dbReference type="NCBIfam" id="TIGR00663">
    <property type="entry name" value="dnan"/>
    <property type="match status" value="1"/>
</dbReference>
<evidence type="ECO:0000313" key="14">
    <source>
        <dbReference type="EMBL" id="MCG2613020.1"/>
    </source>
</evidence>